<organism evidence="2 3">
    <name type="scientific">Acinetobacter pseudolwoffii</name>
    <dbReference type="NCBI Taxonomy" id="2053287"/>
    <lineage>
        <taxon>Bacteria</taxon>
        <taxon>Pseudomonadati</taxon>
        <taxon>Pseudomonadota</taxon>
        <taxon>Gammaproteobacteria</taxon>
        <taxon>Moraxellales</taxon>
        <taxon>Moraxellaceae</taxon>
        <taxon>Acinetobacter</taxon>
    </lineage>
</organism>
<sequence>MSRQIQVRTSKFYQHQGCIEHTPIYDLAAYEQKQKKQKFAKFRKKLLESFSFCMCVLLTFSMLYLGE</sequence>
<keyword evidence="1" id="KW-1133">Transmembrane helix</keyword>
<accession>A0A2H9UMT5</accession>
<evidence type="ECO:0000256" key="1">
    <source>
        <dbReference type="SAM" id="Phobius"/>
    </source>
</evidence>
<dbReference type="Proteomes" id="UP000242351">
    <property type="component" value="Unassembled WGS sequence"/>
</dbReference>
<protein>
    <submittedName>
        <fullName evidence="2">Uncharacterized protein</fullName>
    </submittedName>
</protein>
<dbReference type="AlphaFoldDB" id="A0A2H9UMT5"/>
<dbReference type="EMBL" id="PGOZ01000004">
    <property type="protein sequence ID" value="PJI33018.1"/>
    <property type="molecule type" value="Genomic_DNA"/>
</dbReference>
<proteinExistence type="predicted"/>
<evidence type="ECO:0000313" key="2">
    <source>
        <dbReference type="EMBL" id="PJI33018.1"/>
    </source>
</evidence>
<keyword evidence="1" id="KW-0472">Membrane</keyword>
<evidence type="ECO:0000313" key="3">
    <source>
        <dbReference type="Proteomes" id="UP000242351"/>
    </source>
</evidence>
<feature type="transmembrane region" description="Helical" evidence="1">
    <location>
        <begin position="46"/>
        <end position="65"/>
    </location>
</feature>
<reference evidence="2 3" key="1">
    <citation type="submission" date="2017-11" db="EMBL/GenBank/DDBJ databases">
        <authorList>
            <person name="Han C.G."/>
        </authorList>
    </citation>
    <scope>NUCLEOTIDE SEQUENCE [LARGE SCALE GENOMIC DNA]</scope>
    <source>
        <strain evidence="2 3">ANC 5347</strain>
    </source>
</reference>
<name>A0A2H9UMT5_9GAMM</name>
<comment type="caution">
    <text evidence="2">The sequence shown here is derived from an EMBL/GenBank/DDBJ whole genome shotgun (WGS) entry which is preliminary data.</text>
</comment>
<reference evidence="2 3" key="2">
    <citation type="submission" date="2017-12" db="EMBL/GenBank/DDBJ databases">
        <title>Revising the taxonomy of the Acinetobacter lwoffii group: the description of Acinetobacter pseudolwoffii sp. nov. and emended description of Acinetobacter lwoffii.</title>
        <authorList>
            <person name="Nemec A."/>
        </authorList>
    </citation>
    <scope>NUCLEOTIDE SEQUENCE [LARGE SCALE GENOMIC DNA]</scope>
    <source>
        <strain evidence="2 3">ANC 5347</strain>
    </source>
</reference>
<gene>
    <name evidence="2" type="ORF">CU320_05050</name>
</gene>
<keyword evidence="1" id="KW-0812">Transmembrane</keyword>